<feature type="domain" description="UvrD-like helicase ATP-binding" evidence="10">
    <location>
        <begin position="7"/>
        <end position="291"/>
    </location>
</feature>
<dbReference type="Pfam" id="PF13245">
    <property type="entry name" value="AAA_19"/>
    <property type="match status" value="1"/>
</dbReference>
<evidence type="ECO:0000313" key="11">
    <source>
        <dbReference type="EMBL" id="CAB1127556.1"/>
    </source>
</evidence>
<evidence type="ECO:0000256" key="6">
    <source>
        <dbReference type="ARBA" id="ARBA00034617"/>
    </source>
</evidence>
<keyword evidence="1 9" id="KW-0547">Nucleotide-binding</keyword>
<dbReference type="PANTHER" id="PTHR11070:SF30">
    <property type="entry name" value="F-BOX DNA HELICASE 1"/>
    <property type="match status" value="1"/>
</dbReference>
<dbReference type="PANTHER" id="PTHR11070">
    <property type="entry name" value="UVRD / RECB / PCRA DNA HELICASE FAMILY MEMBER"/>
    <property type="match status" value="1"/>
</dbReference>
<dbReference type="KEGG" id="hfv:R50_0050"/>
<reference evidence="11 12" key="1">
    <citation type="submission" date="2020-02" db="EMBL/GenBank/DDBJ databases">
        <authorList>
            <person name="Hogendoorn C."/>
        </authorList>
    </citation>
    <scope>NUCLEOTIDE SEQUENCE [LARGE SCALE GENOMIC DNA]</scope>
    <source>
        <strain evidence="11">R501</strain>
    </source>
</reference>
<dbReference type="Proteomes" id="UP000503399">
    <property type="component" value="Chromosome"/>
</dbReference>
<dbReference type="AlphaFoldDB" id="A0A6F8ZC03"/>
<evidence type="ECO:0000256" key="2">
    <source>
        <dbReference type="ARBA" id="ARBA00022801"/>
    </source>
</evidence>
<dbReference type="Pfam" id="PF13361">
    <property type="entry name" value="UvrD_C"/>
    <property type="match status" value="1"/>
</dbReference>
<dbReference type="InterPro" id="IPR000212">
    <property type="entry name" value="DNA_helicase_UvrD/REP"/>
</dbReference>
<keyword evidence="12" id="KW-1185">Reference proteome</keyword>
<feature type="binding site" evidence="9">
    <location>
        <begin position="28"/>
        <end position="35"/>
    </location>
    <ligand>
        <name>ATP</name>
        <dbReference type="ChEBI" id="CHEBI:30616"/>
    </ligand>
</feature>
<evidence type="ECO:0000259" key="10">
    <source>
        <dbReference type="PROSITE" id="PS51198"/>
    </source>
</evidence>
<dbReference type="GO" id="GO:0003677">
    <property type="term" value="F:DNA binding"/>
    <property type="evidence" value="ECO:0007669"/>
    <property type="project" value="InterPro"/>
</dbReference>
<dbReference type="GO" id="GO:0016787">
    <property type="term" value="F:hydrolase activity"/>
    <property type="evidence" value="ECO:0007669"/>
    <property type="project" value="UniProtKB-UniRule"/>
</dbReference>
<dbReference type="SUPFAM" id="SSF52540">
    <property type="entry name" value="P-loop containing nucleoside triphosphate hydrolases"/>
    <property type="match status" value="1"/>
</dbReference>
<dbReference type="EMBL" id="LR778114">
    <property type="protein sequence ID" value="CAB1127556.1"/>
    <property type="molecule type" value="Genomic_DNA"/>
</dbReference>
<dbReference type="InterPro" id="IPR014017">
    <property type="entry name" value="DNA_helicase_UvrD-like_C"/>
</dbReference>
<dbReference type="InterPro" id="IPR027417">
    <property type="entry name" value="P-loop_NTPase"/>
</dbReference>
<evidence type="ECO:0000256" key="7">
    <source>
        <dbReference type="ARBA" id="ARBA00034808"/>
    </source>
</evidence>
<name>A0A6F8ZC03_9FIRM</name>
<evidence type="ECO:0000256" key="8">
    <source>
        <dbReference type="ARBA" id="ARBA00048988"/>
    </source>
</evidence>
<evidence type="ECO:0000256" key="5">
    <source>
        <dbReference type="ARBA" id="ARBA00023235"/>
    </source>
</evidence>
<dbReference type="GO" id="GO:0031297">
    <property type="term" value="P:replication fork processing"/>
    <property type="evidence" value="ECO:0007669"/>
    <property type="project" value="TreeGrafter"/>
</dbReference>
<keyword evidence="4 9" id="KW-0067">ATP-binding</keyword>
<proteinExistence type="predicted"/>
<protein>
    <recommendedName>
        <fullName evidence="7">DNA 3'-5' helicase</fullName>
        <ecNumber evidence="7">5.6.2.4</ecNumber>
    </recommendedName>
</protein>
<dbReference type="EC" id="5.6.2.4" evidence="7"/>
<evidence type="ECO:0000256" key="9">
    <source>
        <dbReference type="PROSITE-ProRule" id="PRU00560"/>
    </source>
</evidence>
<dbReference type="GO" id="GO:0005524">
    <property type="term" value="F:ATP binding"/>
    <property type="evidence" value="ECO:0007669"/>
    <property type="project" value="UniProtKB-UniRule"/>
</dbReference>
<gene>
    <name evidence="11" type="ORF">R50_0050</name>
</gene>
<comment type="catalytic activity">
    <reaction evidence="6">
        <text>Couples ATP hydrolysis with the unwinding of duplex DNA by translocating in the 3'-5' direction.</text>
        <dbReference type="EC" id="5.6.2.4"/>
    </reaction>
</comment>
<dbReference type="GO" id="GO:0000724">
    <property type="term" value="P:double-strand break repair via homologous recombination"/>
    <property type="evidence" value="ECO:0007669"/>
    <property type="project" value="TreeGrafter"/>
</dbReference>
<keyword evidence="2 9" id="KW-0378">Hydrolase</keyword>
<keyword evidence="5" id="KW-0413">Isomerase</keyword>
<dbReference type="InterPro" id="IPR014016">
    <property type="entry name" value="UvrD-like_ATP-bd"/>
</dbReference>
<evidence type="ECO:0000313" key="12">
    <source>
        <dbReference type="Proteomes" id="UP000503399"/>
    </source>
</evidence>
<dbReference type="GO" id="GO:0043138">
    <property type="term" value="F:3'-5' DNA helicase activity"/>
    <property type="evidence" value="ECO:0007669"/>
    <property type="project" value="UniProtKB-EC"/>
</dbReference>
<evidence type="ECO:0000256" key="4">
    <source>
        <dbReference type="ARBA" id="ARBA00022840"/>
    </source>
</evidence>
<keyword evidence="3 9" id="KW-0347">Helicase</keyword>
<organism evidence="11 12">
    <name type="scientific">Candidatus Hydrogenisulfobacillus filiaventi</name>
    <dbReference type="NCBI Taxonomy" id="2707344"/>
    <lineage>
        <taxon>Bacteria</taxon>
        <taxon>Bacillati</taxon>
        <taxon>Bacillota</taxon>
        <taxon>Clostridia</taxon>
        <taxon>Eubacteriales</taxon>
        <taxon>Clostridiales Family XVII. Incertae Sedis</taxon>
        <taxon>Candidatus Hydrogenisulfobacillus</taxon>
    </lineage>
</organism>
<sequence>MQPAGPWTPEQAAVLERAAASGDVKVVAFAGTGKTTTLEGIAREALPRRRILYLAFNRTVAEEARHRFPAWVTARTPHALAYAAVGYRYRSRLVTTPLALRRALEERLPHSLRVLQGFGRRRAAAAFAVLETLEAFCRSDAALPGPAHVPAWLVGALPEAEQAGFAAAAAQAARSAWRALTDPAATLPVTHDVYLKLWQLSRPRLPFDAILFDEAQDADPVVRALLLDQPVPRVVVGDPYQQLYAWRGAVNALQAFPGPELALTRSWRFGPAVAATANRILDILGERRRLVGGGPATATVLDRPDLGLETAVLTRSNAGAVAAALERLDKGRKVAVAGGVAHLVRLVEAAYAFSRGEPARHPDLLAFNDWQELEMMAETELGSGFRPVVQLVHDYGRQLPEVTRRLATATVPPSAAEVTIATVHRAKGGEWDHVRLWDDFPPFARTAGDGTVRIDRAEAHLWYVAVTRARRRLNLAGLGPRLEDSLRRARQAVYNG</sequence>
<evidence type="ECO:0000256" key="1">
    <source>
        <dbReference type="ARBA" id="ARBA00022741"/>
    </source>
</evidence>
<dbReference type="PROSITE" id="PS51198">
    <property type="entry name" value="UVRD_HELICASE_ATP_BIND"/>
    <property type="match status" value="1"/>
</dbReference>
<comment type="catalytic activity">
    <reaction evidence="8">
        <text>ATP + H2O = ADP + phosphate + H(+)</text>
        <dbReference type="Rhea" id="RHEA:13065"/>
        <dbReference type="ChEBI" id="CHEBI:15377"/>
        <dbReference type="ChEBI" id="CHEBI:15378"/>
        <dbReference type="ChEBI" id="CHEBI:30616"/>
        <dbReference type="ChEBI" id="CHEBI:43474"/>
        <dbReference type="ChEBI" id="CHEBI:456216"/>
        <dbReference type="EC" id="5.6.2.4"/>
    </reaction>
</comment>
<accession>A0A6F8ZC03</accession>
<evidence type="ECO:0000256" key="3">
    <source>
        <dbReference type="ARBA" id="ARBA00022806"/>
    </source>
</evidence>
<dbReference type="Gene3D" id="3.40.50.300">
    <property type="entry name" value="P-loop containing nucleotide triphosphate hydrolases"/>
    <property type="match status" value="2"/>
</dbReference>